<accession>A0A4Y9VST1</accession>
<sequence length="178" mass="19877">MPFTNANKNKVTVQAQAQKMNKPSSLRTALEAALPELKKNPERVLVFIDKGQIVSTQAPTFSFEYHYTLNVIITDYSAHSDNIFIPLLVWVREHQPSLLTGKPDSGMSFEAEIINHKNTDISITLALTEAVIVTLEQGKLVSRHAEEPKLLDITGPTGWQLFANDNEVLQTPLEVIIQ</sequence>
<gene>
    <name evidence="1" type="ORF">C3Y98_05325</name>
</gene>
<protein>
    <submittedName>
        <fullName evidence="1">Phage tail protein</fullName>
    </submittedName>
</protein>
<dbReference type="Pfam" id="PF06891">
    <property type="entry name" value="P2_Phage_GpR"/>
    <property type="match status" value="1"/>
</dbReference>
<keyword evidence="2" id="KW-1185">Reference proteome</keyword>
<comment type="caution">
    <text evidence="1">The sequence shown here is derived from an EMBL/GenBank/DDBJ whole genome shotgun (WGS) entry which is preliminary data.</text>
</comment>
<evidence type="ECO:0000313" key="2">
    <source>
        <dbReference type="Proteomes" id="UP000297706"/>
    </source>
</evidence>
<dbReference type="EMBL" id="PQVH01000008">
    <property type="protein sequence ID" value="TFW71519.1"/>
    <property type="molecule type" value="Genomic_DNA"/>
</dbReference>
<dbReference type="Proteomes" id="UP000297706">
    <property type="component" value="Unassembled WGS sequence"/>
</dbReference>
<dbReference type="InterPro" id="IPR009678">
    <property type="entry name" value="Phage_tail_completion_R"/>
</dbReference>
<reference evidence="1 2" key="1">
    <citation type="submission" date="2018-02" db="EMBL/GenBank/DDBJ databases">
        <title>A novel lanthanide dependent methylotroph, Methylotenera sp. La3113.</title>
        <authorList>
            <person name="Lv H."/>
            <person name="Tani A."/>
        </authorList>
    </citation>
    <scope>NUCLEOTIDE SEQUENCE [LARGE SCALE GENOMIC DNA]</scope>
    <source>
        <strain evidence="1 2">La3113</strain>
    </source>
</reference>
<evidence type="ECO:0000313" key="1">
    <source>
        <dbReference type="EMBL" id="TFW71519.1"/>
    </source>
</evidence>
<organism evidence="1 2">
    <name type="scientific">Methylotenera oryzisoli</name>
    <dbReference type="NCBI Taxonomy" id="2080758"/>
    <lineage>
        <taxon>Bacteria</taxon>
        <taxon>Pseudomonadati</taxon>
        <taxon>Pseudomonadota</taxon>
        <taxon>Betaproteobacteria</taxon>
        <taxon>Nitrosomonadales</taxon>
        <taxon>Methylophilaceae</taxon>
        <taxon>Methylotenera</taxon>
    </lineage>
</organism>
<dbReference type="AlphaFoldDB" id="A0A4Y9VST1"/>
<name>A0A4Y9VST1_9PROT</name>
<dbReference type="OrthoDB" id="8564199at2"/>
<proteinExistence type="predicted"/>